<evidence type="ECO:0000313" key="1">
    <source>
        <dbReference type="EMBL" id="WGH76401.1"/>
    </source>
</evidence>
<dbReference type="EMBL" id="CP122539">
    <property type="protein sequence ID" value="WGH76401.1"/>
    <property type="molecule type" value="Genomic_DNA"/>
</dbReference>
<keyword evidence="2" id="KW-1185">Reference proteome</keyword>
<reference evidence="1 2" key="1">
    <citation type="submission" date="2023-04" db="EMBL/GenBank/DDBJ databases">
        <title>Tenacibaculum tangerinum sp. nov., isolated from sea tidal flat of South Korea.</title>
        <authorList>
            <person name="Lee S.H."/>
            <person name="Kim J.-J."/>
        </authorList>
    </citation>
    <scope>NUCLEOTIDE SEQUENCE [LARGE SCALE GENOMIC DNA]</scope>
    <source>
        <strain evidence="1 2">GRR-S3-23</strain>
    </source>
</reference>
<evidence type="ECO:0000313" key="2">
    <source>
        <dbReference type="Proteomes" id="UP001232001"/>
    </source>
</evidence>
<protein>
    <recommendedName>
        <fullName evidence="3">VCBS repeat-containing protein</fullName>
    </recommendedName>
</protein>
<evidence type="ECO:0008006" key="3">
    <source>
        <dbReference type="Google" id="ProtNLM"/>
    </source>
</evidence>
<dbReference type="RefSeq" id="WP_279652268.1">
    <property type="nucleotide sequence ID" value="NZ_CP122539.1"/>
</dbReference>
<organism evidence="1 2">
    <name type="scientific">Tenacibaculum tangerinum</name>
    <dbReference type="NCBI Taxonomy" id="3038772"/>
    <lineage>
        <taxon>Bacteria</taxon>
        <taxon>Pseudomonadati</taxon>
        <taxon>Bacteroidota</taxon>
        <taxon>Flavobacteriia</taxon>
        <taxon>Flavobacteriales</taxon>
        <taxon>Flavobacteriaceae</taxon>
        <taxon>Tenacibaculum</taxon>
    </lineage>
</organism>
<name>A0ABY8L549_9FLAO</name>
<accession>A0ABY8L549</accession>
<dbReference type="Proteomes" id="UP001232001">
    <property type="component" value="Chromosome"/>
</dbReference>
<sequence>MSRIIKISTIITFLILNSCNLKKSNIDKAEDLKKENDSIYYKYESATIDKIKFEFFIDKNGEFKIKDTSGEIQFSQTENVTDFEIKDFDKDGYKDVIIIHPSNRVLETLLLYNSSLQKFILIDNFTNYPNSQKIESSGFYYSYQGTGCAQNDWLSHLYLINNYKIIDKGLIKGFGCLKNEKNGIYIYKFAEKDTLLIEYVKNEDGFGQEKFDFIDNYWINNLDKFNK</sequence>
<proteinExistence type="predicted"/>
<gene>
    <name evidence="1" type="ORF">P8625_04365</name>
</gene>